<gene>
    <name evidence="1" type="ORF">BS50DRAFT_567908</name>
</gene>
<accession>A0A2T2PC41</accession>
<dbReference type="AlphaFoldDB" id="A0A2T2PC41"/>
<reference evidence="1 2" key="1">
    <citation type="journal article" date="2018" name="Front. Microbiol.">
        <title>Genome-Wide Analysis of Corynespora cassiicola Leaf Fall Disease Putative Effectors.</title>
        <authorList>
            <person name="Lopez D."/>
            <person name="Ribeiro S."/>
            <person name="Label P."/>
            <person name="Fumanal B."/>
            <person name="Venisse J.S."/>
            <person name="Kohler A."/>
            <person name="de Oliveira R.R."/>
            <person name="Labutti K."/>
            <person name="Lipzen A."/>
            <person name="Lail K."/>
            <person name="Bauer D."/>
            <person name="Ohm R.A."/>
            <person name="Barry K.W."/>
            <person name="Spatafora J."/>
            <person name="Grigoriev I.V."/>
            <person name="Martin F.M."/>
            <person name="Pujade-Renaud V."/>
        </authorList>
    </citation>
    <scope>NUCLEOTIDE SEQUENCE [LARGE SCALE GENOMIC DNA]</scope>
    <source>
        <strain evidence="1 2">Philippines</strain>
    </source>
</reference>
<sequence>MSILTWFYQDKKSATERTSVIQKFSIMPPKRRVTHIKPKIHETLDYIDARRGITSLTDVFYPGLYPENERNPAKWGAGFIQGLQCLEFFDDNIIHVRRRLQEEVDRRVSAKRRSTRKVTYLTQEDLDAVYSWYLSSSTSETGASDEEETVKMHAASPRATLTPTAQRVTVASRAKTVPKARTNMHSVDGKVGYQGVNRLATPNRSFVLPMPSATTVLPSKQVPQSRIGILGSGILTEGKRSASSLEYQSAKRVELASSQPNVQDSPPEDEDLYLILKELPGIPMDMTADEQLELIERREMMVDAIEERFKSMGKVERLLSQETDLQRKAPVRGLREGLRFSRGTLEGRR</sequence>
<protein>
    <submittedName>
        <fullName evidence="1">Uncharacterized protein</fullName>
    </submittedName>
</protein>
<proteinExistence type="predicted"/>
<evidence type="ECO:0000313" key="2">
    <source>
        <dbReference type="Proteomes" id="UP000240883"/>
    </source>
</evidence>
<dbReference type="EMBL" id="KZ678128">
    <property type="protein sequence ID" value="PSN75205.1"/>
    <property type="molecule type" value="Genomic_DNA"/>
</dbReference>
<name>A0A2T2PC41_CORCC</name>
<evidence type="ECO:0000313" key="1">
    <source>
        <dbReference type="EMBL" id="PSN75205.1"/>
    </source>
</evidence>
<organism evidence="1 2">
    <name type="scientific">Corynespora cassiicola Philippines</name>
    <dbReference type="NCBI Taxonomy" id="1448308"/>
    <lineage>
        <taxon>Eukaryota</taxon>
        <taxon>Fungi</taxon>
        <taxon>Dikarya</taxon>
        <taxon>Ascomycota</taxon>
        <taxon>Pezizomycotina</taxon>
        <taxon>Dothideomycetes</taxon>
        <taxon>Pleosporomycetidae</taxon>
        <taxon>Pleosporales</taxon>
        <taxon>Corynesporascaceae</taxon>
        <taxon>Corynespora</taxon>
    </lineage>
</organism>
<dbReference type="Proteomes" id="UP000240883">
    <property type="component" value="Unassembled WGS sequence"/>
</dbReference>
<keyword evidence="2" id="KW-1185">Reference proteome</keyword>